<dbReference type="InterPro" id="IPR009413">
    <property type="entry name" value="Aegerolysin-typ"/>
</dbReference>
<gene>
    <name evidence="2" type="ORF">FJQ98_15445</name>
</gene>
<dbReference type="Proteomes" id="UP000596049">
    <property type="component" value="Chromosome"/>
</dbReference>
<sequence>MTGVEGTIFYKVPDGEIALYFDNPYIGSNDFSAHSSSPTIKARAIGGSGDSCEVTYIVSNK</sequence>
<proteinExistence type="inferred from homology"/>
<dbReference type="EMBL" id="CP067341">
    <property type="protein sequence ID" value="QQP10653.1"/>
    <property type="molecule type" value="Genomic_DNA"/>
</dbReference>
<evidence type="ECO:0000313" key="3">
    <source>
        <dbReference type="Proteomes" id="UP000596049"/>
    </source>
</evidence>
<protein>
    <submittedName>
        <fullName evidence="2">Uncharacterized protein</fullName>
    </submittedName>
</protein>
<name>A0ABX7AP12_9BACI</name>
<reference evidence="2 3" key="1">
    <citation type="submission" date="2020-01" db="EMBL/GenBank/DDBJ databases">
        <authorList>
            <person name="Liu G."/>
            <person name="Liu B."/>
        </authorList>
    </citation>
    <scope>NUCLEOTIDE SEQUENCE [LARGE SCALE GENOMIC DNA]</scope>
    <source>
        <strain evidence="2 3">FJAT-51161</strain>
    </source>
</reference>
<organism evidence="2 3">
    <name type="scientific">Lysinibacillus agricola</name>
    <dbReference type="NCBI Taxonomy" id="2590012"/>
    <lineage>
        <taxon>Bacteria</taxon>
        <taxon>Bacillati</taxon>
        <taxon>Bacillota</taxon>
        <taxon>Bacilli</taxon>
        <taxon>Bacillales</taxon>
        <taxon>Bacillaceae</taxon>
        <taxon>Lysinibacillus</taxon>
    </lineage>
</organism>
<comment type="similarity">
    <text evidence="1">Belongs to the aegerolysin family.</text>
</comment>
<evidence type="ECO:0000313" key="2">
    <source>
        <dbReference type="EMBL" id="QQP10653.1"/>
    </source>
</evidence>
<accession>A0ABX7AP12</accession>
<evidence type="ECO:0000256" key="1">
    <source>
        <dbReference type="ARBA" id="ARBA00010795"/>
    </source>
</evidence>
<dbReference type="Pfam" id="PF06355">
    <property type="entry name" value="Aegerolysin"/>
    <property type="match status" value="1"/>
</dbReference>
<keyword evidence="3" id="KW-1185">Reference proteome</keyword>
<dbReference type="Gene3D" id="2.60.270.50">
    <property type="match status" value="1"/>
</dbReference>